<keyword evidence="4 6" id="KW-1133">Transmembrane helix</keyword>
<feature type="transmembrane region" description="Helical" evidence="6">
    <location>
        <begin position="120"/>
        <end position="139"/>
    </location>
</feature>
<keyword evidence="9" id="KW-1185">Reference proteome</keyword>
<comment type="similarity">
    <text evidence="2">Belongs to the DRAM/TMEM150 family.</text>
</comment>
<evidence type="ECO:0000259" key="7">
    <source>
        <dbReference type="Pfam" id="PF10277"/>
    </source>
</evidence>
<reference evidence="8 9" key="1">
    <citation type="submission" date="2022-12" db="EMBL/GenBank/DDBJ databases">
        <title>Chromosome-level genome assembly of true bugs.</title>
        <authorList>
            <person name="Ma L."/>
            <person name="Li H."/>
        </authorList>
    </citation>
    <scope>NUCLEOTIDE SEQUENCE [LARGE SCALE GENOMIC DNA]</scope>
    <source>
        <strain evidence="8">Lab_2022b</strain>
    </source>
</reference>
<evidence type="ECO:0000256" key="6">
    <source>
        <dbReference type="SAM" id="Phobius"/>
    </source>
</evidence>
<evidence type="ECO:0000256" key="2">
    <source>
        <dbReference type="ARBA" id="ARBA00006565"/>
    </source>
</evidence>
<comment type="caution">
    <text evidence="8">The sequence shown here is derived from an EMBL/GenBank/DDBJ whole genome shotgun (WGS) entry which is preliminary data.</text>
</comment>
<proteinExistence type="inferred from homology"/>
<feature type="transmembrane region" description="Helical" evidence="6">
    <location>
        <begin position="95"/>
        <end position="114"/>
    </location>
</feature>
<dbReference type="AlphaFoldDB" id="A0AAW1CR62"/>
<evidence type="ECO:0000256" key="5">
    <source>
        <dbReference type="ARBA" id="ARBA00023136"/>
    </source>
</evidence>
<gene>
    <name evidence="8" type="ORF">O3M35_003303</name>
</gene>
<dbReference type="Proteomes" id="UP001461498">
    <property type="component" value="Unassembled WGS sequence"/>
</dbReference>
<dbReference type="PANTHER" id="PTHR21324:SF2">
    <property type="entry name" value="EG:22E5.9 PROTEIN"/>
    <property type="match status" value="1"/>
</dbReference>
<dbReference type="InterPro" id="IPR019402">
    <property type="entry name" value="CWH43_N"/>
</dbReference>
<evidence type="ECO:0000313" key="9">
    <source>
        <dbReference type="Proteomes" id="UP001461498"/>
    </source>
</evidence>
<accession>A0AAW1CR62</accession>
<feature type="transmembrane region" description="Helical" evidence="6">
    <location>
        <begin position="244"/>
        <end position="264"/>
    </location>
</feature>
<keyword evidence="3 6" id="KW-0812">Transmembrane</keyword>
<evidence type="ECO:0000256" key="1">
    <source>
        <dbReference type="ARBA" id="ARBA00004127"/>
    </source>
</evidence>
<comment type="subcellular location">
    <subcellularLocation>
        <location evidence="1">Endomembrane system</location>
        <topology evidence="1">Multi-pass membrane protein</topology>
    </subcellularLocation>
</comment>
<evidence type="ECO:0000313" key="8">
    <source>
        <dbReference type="EMBL" id="KAK9498735.1"/>
    </source>
</evidence>
<feature type="transmembrane region" description="Helical" evidence="6">
    <location>
        <begin position="54"/>
        <end position="74"/>
    </location>
</feature>
<organism evidence="8 9">
    <name type="scientific">Rhynocoris fuscipes</name>
    <dbReference type="NCBI Taxonomy" id="488301"/>
    <lineage>
        <taxon>Eukaryota</taxon>
        <taxon>Metazoa</taxon>
        <taxon>Ecdysozoa</taxon>
        <taxon>Arthropoda</taxon>
        <taxon>Hexapoda</taxon>
        <taxon>Insecta</taxon>
        <taxon>Pterygota</taxon>
        <taxon>Neoptera</taxon>
        <taxon>Paraneoptera</taxon>
        <taxon>Hemiptera</taxon>
        <taxon>Heteroptera</taxon>
        <taxon>Panheteroptera</taxon>
        <taxon>Cimicomorpha</taxon>
        <taxon>Reduviidae</taxon>
        <taxon>Harpactorinae</taxon>
        <taxon>Harpactorini</taxon>
        <taxon>Rhynocoris</taxon>
    </lineage>
</organism>
<sequence>MTISGIHYLPLILFILFPFTFLGTYLAAVLQGHVEPNFPYISDVATYSPESCVFGQFINIGAVLLCVLIYVRYCEICQYYELYSISNRVIRLNKLGLWCGILSCLGLSIVANFQETNVKYVHYFGATLCFGLGTVYFWIQAMCSYHMHSIANSIMIAHLRVGLAMVSTVFFFIAAVAGLISHLEYHGQNPRKWEIGDGGWVLHVISTASEWVEVVIENVRSESCSDDLDNPLQVDYCPDDMTDINIKLITISLSLLMAAVLQALSSLGNALQSVFHLFQWDLESP</sequence>
<feature type="transmembrane region" description="Helical" evidence="6">
    <location>
        <begin position="12"/>
        <end position="34"/>
    </location>
</feature>
<feature type="transmembrane region" description="Helical" evidence="6">
    <location>
        <begin position="159"/>
        <end position="180"/>
    </location>
</feature>
<dbReference type="PANTHER" id="PTHR21324">
    <property type="entry name" value="FASTING-INDUCIBLE INTEGRAL MEMBRANE PROTEIN TM6P1-RELATED"/>
    <property type="match status" value="1"/>
</dbReference>
<evidence type="ECO:0000256" key="4">
    <source>
        <dbReference type="ARBA" id="ARBA00022989"/>
    </source>
</evidence>
<keyword evidence="5 6" id="KW-0472">Membrane</keyword>
<evidence type="ECO:0000256" key="3">
    <source>
        <dbReference type="ARBA" id="ARBA00022692"/>
    </source>
</evidence>
<dbReference type="EMBL" id="JAPXFL010000012">
    <property type="protein sequence ID" value="KAK9498735.1"/>
    <property type="molecule type" value="Genomic_DNA"/>
</dbReference>
<name>A0AAW1CR62_9HEMI</name>
<dbReference type="GO" id="GO:0012505">
    <property type="term" value="C:endomembrane system"/>
    <property type="evidence" value="ECO:0007669"/>
    <property type="project" value="UniProtKB-SubCell"/>
</dbReference>
<dbReference type="Pfam" id="PF10277">
    <property type="entry name" value="Frag1"/>
    <property type="match status" value="1"/>
</dbReference>
<protein>
    <recommendedName>
        <fullName evidence="7">CWH43-like N-terminal domain-containing protein</fullName>
    </recommendedName>
</protein>
<feature type="domain" description="CWH43-like N-terminal" evidence="7">
    <location>
        <begin position="7"/>
        <end position="215"/>
    </location>
</feature>
<dbReference type="InterPro" id="IPR050911">
    <property type="entry name" value="DRAM/TMEM150_Autophagy_Mod"/>
</dbReference>